<accession>A6KS91</accession>
<protein>
    <submittedName>
        <fullName evidence="1">RCG29125</fullName>
    </submittedName>
</protein>
<reference evidence="2" key="1">
    <citation type="submission" date="2005-09" db="EMBL/GenBank/DDBJ databases">
        <authorList>
            <person name="Mural R.J."/>
            <person name="Li P.W."/>
            <person name="Adams M.D."/>
            <person name="Amanatides P.G."/>
            <person name="Baden-Tillson H."/>
            <person name="Barnstead M."/>
            <person name="Chin S.H."/>
            <person name="Dew I."/>
            <person name="Evans C.A."/>
            <person name="Ferriera S."/>
            <person name="Flanigan M."/>
            <person name="Fosler C."/>
            <person name="Glodek A."/>
            <person name="Gu Z."/>
            <person name="Holt R.A."/>
            <person name="Jennings D."/>
            <person name="Kraft C.L."/>
            <person name="Lu F."/>
            <person name="Nguyen T."/>
            <person name="Nusskern D.R."/>
            <person name="Pfannkoch C.M."/>
            <person name="Sitter C."/>
            <person name="Sutton G.G."/>
            <person name="Venter J.C."/>
            <person name="Wang Z."/>
            <person name="Woodage T."/>
            <person name="Zheng X.H."/>
            <person name="Zhong F."/>
        </authorList>
    </citation>
    <scope>NUCLEOTIDE SEQUENCE [LARGE SCALE GENOMIC DNA]</scope>
    <source>
        <strain>BN</strain>
        <strain evidence="2">Sprague-Dawley</strain>
    </source>
</reference>
<name>A6KS91_RAT</name>
<sequence>MILNGLPFGTADLCKEALTLIDPKYQSTLKNENVMCPATSNIQPRLNSLC</sequence>
<evidence type="ECO:0000313" key="2">
    <source>
        <dbReference type="Proteomes" id="UP000234681"/>
    </source>
</evidence>
<dbReference type="EMBL" id="CH474103">
    <property type="protein sequence ID" value="EDL83222.1"/>
    <property type="molecule type" value="Genomic_DNA"/>
</dbReference>
<evidence type="ECO:0000313" key="1">
    <source>
        <dbReference type="EMBL" id="EDL83222.1"/>
    </source>
</evidence>
<proteinExistence type="predicted"/>
<dbReference type="Proteomes" id="UP000234681">
    <property type="component" value="Chromosome 1"/>
</dbReference>
<dbReference type="AlphaFoldDB" id="A6KS91"/>
<organism evidence="1 2">
    <name type="scientific">Rattus norvegicus</name>
    <name type="common">Rat</name>
    <dbReference type="NCBI Taxonomy" id="10116"/>
    <lineage>
        <taxon>Eukaryota</taxon>
        <taxon>Metazoa</taxon>
        <taxon>Chordata</taxon>
        <taxon>Craniata</taxon>
        <taxon>Vertebrata</taxon>
        <taxon>Euteleostomi</taxon>
        <taxon>Mammalia</taxon>
        <taxon>Eutheria</taxon>
        <taxon>Euarchontoglires</taxon>
        <taxon>Glires</taxon>
        <taxon>Rodentia</taxon>
        <taxon>Myomorpha</taxon>
        <taxon>Muroidea</taxon>
        <taxon>Muridae</taxon>
        <taxon>Murinae</taxon>
        <taxon>Rattus</taxon>
    </lineage>
</organism>
<gene>
    <name evidence="1" type="ORF">rCG_29125</name>
</gene>